<dbReference type="GO" id="GO:0003871">
    <property type="term" value="F:5-methyltetrahydropteroyltriglutamate-homocysteine S-methyltransferase activity"/>
    <property type="evidence" value="ECO:0007669"/>
    <property type="project" value="InterPro"/>
</dbReference>
<proteinExistence type="predicted"/>
<dbReference type="GO" id="GO:0009086">
    <property type="term" value="P:methionine biosynthetic process"/>
    <property type="evidence" value="ECO:0007669"/>
    <property type="project" value="InterPro"/>
</dbReference>
<dbReference type="EMBL" id="MFIX01000221">
    <property type="protein sequence ID" value="OGG01181.1"/>
    <property type="molecule type" value="Genomic_DNA"/>
</dbReference>
<dbReference type="Proteomes" id="UP000179129">
    <property type="component" value="Unassembled WGS sequence"/>
</dbReference>
<dbReference type="SUPFAM" id="SSF51726">
    <property type="entry name" value="UROD/MetE-like"/>
    <property type="match status" value="1"/>
</dbReference>
<evidence type="ECO:0000313" key="3">
    <source>
        <dbReference type="Proteomes" id="UP000179129"/>
    </source>
</evidence>
<evidence type="ECO:0000313" key="2">
    <source>
        <dbReference type="EMBL" id="OGG01181.1"/>
    </source>
</evidence>
<evidence type="ECO:0000259" key="1">
    <source>
        <dbReference type="Pfam" id="PF01717"/>
    </source>
</evidence>
<reference evidence="2 3" key="1">
    <citation type="journal article" date="2016" name="Nat. Commun.">
        <title>Thousands of microbial genomes shed light on interconnected biogeochemical processes in an aquifer system.</title>
        <authorList>
            <person name="Anantharaman K."/>
            <person name="Brown C.T."/>
            <person name="Hug L.A."/>
            <person name="Sharon I."/>
            <person name="Castelle C.J."/>
            <person name="Probst A.J."/>
            <person name="Thomas B.C."/>
            <person name="Singh A."/>
            <person name="Wilkins M.J."/>
            <person name="Karaoz U."/>
            <person name="Brodie E.L."/>
            <person name="Williams K.H."/>
            <person name="Hubbard S.S."/>
            <person name="Banfield J.F."/>
        </authorList>
    </citation>
    <scope>NUCLEOTIDE SEQUENCE [LARGE SCALE GENOMIC DNA]</scope>
</reference>
<feature type="non-terminal residue" evidence="2">
    <location>
        <position position="1"/>
    </location>
</feature>
<dbReference type="InterPro" id="IPR038071">
    <property type="entry name" value="UROD/MetE-like_sf"/>
</dbReference>
<organism evidence="2 3">
    <name type="scientific">Candidatus Glassbacteria bacterium RIFCSPLOWO2_12_FULL_58_11</name>
    <dbReference type="NCBI Taxonomy" id="1817867"/>
    <lineage>
        <taxon>Bacteria</taxon>
        <taxon>Candidatus Glassiibacteriota</taxon>
    </lineage>
</organism>
<dbReference type="STRING" id="1817867.A3F83_15750"/>
<accession>A0A1F5YLX0</accession>
<gene>
    <name evidence="2" type="ORF">A3F83_15750</name>
</gene>
<dbReference type="Pfam" id="PF01717">
    <property type="entry name" value="Meth_synt_2"/>
    <property type="match status" value="1"/>
</dbReference>
<dbReference type="AlphaFoldDB" id="A0A1F5YLX0"/>
<dbReference type="Gene3D" id="3.20.20.210">
    <property type="match status" value="1"/>
</dbReference>
<name>A0A1F5YLX0_9BACT</name>
<comment type="caution">
    <text evidence="2">The sequence shown here is derived from an EMBL/GenBank/DDBJ whole genome shotgun (WGS) entry which is preliminary data.</text>
</comment>
<sequence length="281" mass="31761">RKFEHQSETKYTDVVVRRMSPGEPCFVRDARFLARHAARCTKFALPGPFLISIRYWHTDYSREAYPTRGHFMEHLVEILRREAQAIAAEGIDVLQLDDPALTYYCDRRLMSGEGSHDERLRRGWDIEREFPEAVEAINYIAEGLKAEVHLHCCHSVYKRRSDVTGDYKPILPRLAGAKIDRVNLEFAYNGTGDISDLTLLPAHLGVGLGVVDVRGETLQSVEEIESLAARAAQAIAPERIALNPDCGFAPDAGEPPTIDEAYEKLKRLSQAAARLRRKYAR</sequence>
<dbReference type="PANTHER" id="PTHR43844">
    <property type="entry name" value="METHIONINE SYNTHASE"/>
    <property type="match status" value="1"/>
</dbReference>
<feature type="domain" description="Cobalamin-independent methionine synthase MetE C-terminal/archaeal" evidence="1">
    <location>
        <begin position="70"/>
        <end position="272"/>
    </location>
</feature>
<dbReference type="InterPro" id="IPR002629">
    <property type="entry name" value="Met_Synth_C/arc"/>
</dbReference>
<dbReference type="GO" id="GO:0008270">
    <property type="term" value="F:zinc ion binding"/>
    <property type="evidence" value="ECO:0007669"/>
    <property type="project" value="InterPro"/>
</dbReference>
<dbReference type="PANTHER" id="PTHR43844:SF2">
    <property type="entry name" value="SYNTHASE, VITAMIN-B12 INDEPENDENT, PUTATIVE (AFU_ORTHOLOGUE AFUA_3G12060)-RELATED"/>
    <property type="match status" value="1"/>
</dbReference>
<protein>
    <recommendedName>
        <fullName evidence="1">Cobalamin-independent methionine synthase MetE C-terminal/archaeal domain-containing protein</fullName>
    </recommendedName>
</protein>